<sequence>MKIRGWILVLYLSAHPQPSFTSDNCLKSPGFLGLPRINGAEHSKDSLLHHDHQSPDTSATPIAQIWPRQMELRHVKEHVLLVDGGRCRMRLITRYPALASVCYYRYKSLVETVIESDSLDGV</sequence>
<proteinExistence type="predicted"/>
<feature type="signal peptide" evidence="1">
    <location>
        <begin position="1"/>
        <end position="21"/>
    </location>
</feature>
<organism evidence="2 3">
    <name type="scientific">Cercophora scortea</name>
    <dbReference type="NCBI Taxonomy" id="314031"/>
    <lineage>
        <taxon>Eukaryota</taxon>
        <taxon>Fungi</taxon>
        <taxon>Dikarya</taxon>
        <taxon>Ascomycota</taxon>
        <taxon>Pezizomycotina</taxon>
        <taxon>Sordariomycetes</taxon>
        <taxon>Sordariomycetidae</taxon>
        <taxon>Sordariales</taxon>
        <taxon>Lasiosphaeriaceae</taxon>
        <taxon>Cercophora</taxon>
    </lineage>
</organism>
<name>A0AAE0M4G5_9PEZI</name>
<evidence type="ECO:0000313" key="3">
    <source>
        <dbReference type="Proteomes" id="UP001286456"/>
    </source>
</evidence>
<keyword evidence="3" id="KW-1185">Reference proteome</keyword>
<accession>A0AAE0M4G5</accession>
<dbReference type="AlphaFoldDB" id="A0AAE0M4G5"/>
<evidence type="ECO:0000313" key="2">
    <source>
        <dbReference type="EMBL" id="KAK3317554.1"/>
    </source>
</evidence>
<feature type="chain" id="PRO_5041945116" description="Secreted protein" evidence="1">
    <location>
        <begin position="22"/>
        <end position="122"/>
    </location>
</feature>
<dbReference type="EMBL" id="JAUEPO010000007">
    <property type="protein sequence ID" value="KAK3317554.1"/>
    <property type="molecule type" value="Genomic_DNA"/>
</dbReference>
<gene>
    <name evidence="2" type="ORF">B0T19DRAFT_435185</name>
</gene>
<comment type="caution">
    <text evidence="2">The sequence shown here is derived from an EMBL/GenBank/DDBJ whole genome shotgun (WGS) entry which is preliminary data.</text>
</comment>
<reference evidence="2" key="2">
    <citation type="submission" date="2023-06" db="EMBL/GenBank/DDBJ databases">
        <authorList>
            <consortium name="Lawrence Berkeley National Laboratory"/>
            <person name="Haridas S."/>
            <person name="Hensen N."/>
            <person name="Bonometti L."/>
            <person name="Westerberg I."/>
            <person name="Brannstrom I.O."/>
            <person name="Guillou S."/>
            <person name="Cros-Aarteil S."/>
            <person name="Calhoun S."/>
            <person name="Kuo A."/>
            <person name="Mondo S."/>
            <person name="Pangilinan J."/>
            <person name="Riley R."/>
            <person name="Labutti K."/>
            <person name="Andreopoulos B."/>
            <person name="Lipzen A."/>
            <person name="Chen C."/>
            <person name="Yanf M."/>
            <person name="Daum C."/>
            <person name="Ng V."/>
            <person name="Clum A."/>
            <person name="Steindorff A."/>
            <person name="Ohm R."/>
            <person name="Martin F."/>
            <person name="Silar P."/>
            <person name="Natvig D."/>
            <person name="Lalanne C."/>
            <person name="Gautier V."/>
            <person name="Ament-Velasquez S.L."/>
            <person name="Kruys A."/>
            <person name="Hutchinson M.I."/>
            <person name="Powell A.J."/>
            <person name="Barry K."/>
            <person name="Miller A.N."/>
            <person name="Grigoriev I.V."/>
            <person name="Debuchy R."/>
            <person name="Gladieux P."/>
            <person name="Thoren M.H."/>
            <person name="Johannesson H."/>
        </authorList>
    </citation>
    <scope>NUCLEOTIDE SEQUENCE</scope>
    <source>
        <strain evidence="2">SMH4131-1</strain>
    </source>
</reference>
<evidence type="ECO:0000256" key="1">
    <source>
        <dbReference type="SAM" id="SignalP"/>
    </source>
</evidence>
<dbReference type="Proteomes" id="UP001286456">
    <property type="component" value="Unassembled WGS sequence"/>
</dbReference>
<reference evidence="2" key="1">
    <citation type="journal article" date="2023" name="Mol. Phylogenet. Evol.">
        <title>Genome-scale phylogeny and comparative genomics of the fungal order Sordariales.</title>
        <authorList>
            <person name="Hensen N."/>
            <person name="Bonometti L."/>
            <person name="Westerberg I."/>
            <person name="Brannstrom I.O."/>
            <person name="Guillou S."/>
            <person name="Cros-Aarteil S."/>
            <person name="Calhoun S."/>
            <person name="Haridas S."/>
            <person name="Kuo A."/>
            <person name="Mondo S."/>
            <person name="Pangilinan J."/>
            <person name="Riley R."/>
            <person name="LaButti K."/>
            <person name="Andreopoulos B."/>
            <person name="Lipzen A."/>
            <person name="Chen C."/>
            <person name="Yan M."/>
            <person name="Daum C."/>
            <person name="Ng V."/>
            <person name="Clum A."/>
            <person name="Steindorff A."/>
            <person name="Ohm R.A."/>
            <person name="Martin F."/>
            <person name="Silar P."/>
            <person name="Natvig D.O."/>
            <person name="Lalanne C."/>
            <person name="Gautier V."/>
            <person name="Ament-Velasquez S.L."/>
            <person name="Kruys A."/>
            <person name="Hutchinson M.I."/>
            <person name="Powell A.J."/>
            <person name="Barry K."/>
            <person name="Miller A.N."/>
            <person name="Grigoriev I.V."/>
            <person name="Debuchy R."/>
            <person name="Gladieux P."/>
            <person name="Hiltunen Thoren M."/>
            <person name="Johannesson H."/>
        </authorList>
    </citation>
    <scope>NUCLEOTIDE SEQUENCE</scope>
    <source>
        <strain evidence="2">SMH4131-1</strain>
    </source>
</reference>
<evidence type="ECO:0008006" key="4">
    <source>
        <dbReference type="Google" id="ProtNLM"/>
    </source>
</evidence>
<protein>
    <recommendedName>
        <fullName evidence="4">Secreted protein</fullName>
    </recommendedName>
</protein>
<keyword evidence="1" id="KW-0732">Signal</keyword>